<evidence type="ECO:0000313" key="4">
    <source>
        <dbReference type="Proteomes" id="UP000193986"/>
    </source>
</evidence>
<keyword evidence="4" id="KW-1185">Reference proteome</keyword>
<protein>
    <recommendedName>
        <fullName evidence="2">F-box domain-containing protein</fullName>
    </recommendedName>
</protein>
<gene>
    <name evidence="3" type="ORF">BCR39DRAFT_176746</name>
</gene>
<dbReference type="InParanoid" id="A0A1Y2B3H5"/>
<organism evidence="3 4">
    <name type="scientific">Naematelia encephala</name>
    <dbReference type="NCBI Taxonomy" id="71784"/>
    <lineage>
        <taxon>Eukaryota</taxon>
        <taxon>Fungi</taxon>
        <taxon>Dikarya</taxon>
        <taxon>Basidiomycota</taxon>
        <taxon>Agaricomycotina</taxon>
        <taxon>Tremellomycetes</taxon>
        <taxon>Tremellales</taxon>
        <taxon>Naemateliaceae</taxon>
        <taxon>Naematelia</taxon>
    </lineage>
</organism>
<dbReference type="GO" id="GO:0031146">
    <property type="term" value="P:SCF-dependent proteasomal ubiquitin-dependent protein catabolic process"/>
    <property type="evidence" value="ECO:0007669"/>
    <property type="project" value="TreeGrafter"/>
</dbReference>
<feature type="compositionally biased region" description="Basic residues" evidence="1">
    <location>
        <begin position="186"/>
        <end position="199"/>
    </location>
</feature>
<dbReference type="GO" id="GO:0019005">
    <property type="term" value="C:SCF ubiquitin ligase complex"/>
    <property type="evidence" value="ECO:0007669"/>
    <property type="project" value="TreeGrafter"/>
</dbReference>
<feature type="region of interest" description="Disordered" evidence="1">
    <location>
        <begin position="152"/>
        <end position="223"/>
    </location>
</feature>
<sequence length="907" mass="99133">MSLLTPGPIMIPLPASRSPSPLPPQPDMEGTPPMSMSRERSGTMSSAASSSSFPHIQTPPTPSVLAIGTRGGSIDVGRPRKLSYGFGQVLFMSPVEVDWEDRDHLTTAVEQSTPVLAQPSEPTRSADSYFTLGAPITSGIHSQVLPELTIPSYPSTPTELDESDQVVELPSGSIISPPKDKSIRATVRRKLERAKSSFKSRRDDDEIGGEPRRSRLRSLFSSSSRSQSTLSIRSLASNASIRPPTPVSLGHQPVTTIFDPPMRSAQIASNASNRPPTPVSSVPEPIIAISDIPARPSLIVAADYDERSTGVGEGEKGKRRASSPQLRTRKRPALLTAVTVSPAPPSPTSINAYNELVHANSAPVLGEESLAGVQDEPKACLFDEILPNELKIRVFKFLLDLHEDDEGNQRWVGKHAGPRELIRLSRVSKHWQSLCLDGQLWSLSDLGPFANELHHDTLRRILVSTSSYIKTLSLRGMDNIEGSELVHNLAGLRPESLSLPNLTHLDLRGCKGIAAYELCAIVTAAPKLTIVNFRGVKAVTSLVMRAVGRLNHLESLDVSRCSNMSLTDIGLHLETISDDQAARLRILKMGAIRGYGLYAEQVLPFIAKRLINLHTLDMNGCHHWQMEEKQAFTSAIAATGLPSPIRHLVLSGCQFGTQEIAWMIGHFPHLTILEMATMTDWHRGFDEPSDPVIARFLKSCPLLQKIDLEGMFAPLGEMTIEALIPTKKIPGPVLGRSLIELQVGGAKSISPETFIRLIRSCPKLTVLGCNNTRANSAVMRDFLRRRSAPASINMVDCRNIDSAEYNSIAHSTRPREGWQGYNATPFGYGEGDLAHQVVVKTYWSWRRVGVPKGWRESLADADKDPSGIAVGSGRSTSARRAVMRRGASWWRILPEEEELSSGSCTIM</sequence>
<dbReference type="Pfam" id="PF12937">
    <property type="entry name" value="F-box-like"/>
    <property type="match status" value="1"/>
</dbReference>
<dbReference type="OrthoDB" id="550575at2759"/>
<dbReference type="Gene3D" id="3.80.10.10">
    <property type="entry name" value="Ribonuclease Inhibitor"/>
    <property type="match status" value="2"/>
</dbReference>
<name>A0A1Y2B3H5_9TREE</name>
<dbReference type="AlphaFoldDB" id="A0A1Y2B3H5"/>
<reference evidence="3 4" key="1">
    <citation type="submission" date="2016-07" db="EMBL/GenBank/DDBJ databases">
        <title>Pervasive Adenine N6-methylation of Active Genes in Fungi.</title>
        <authorList>
            <consortium name="DOE Joint Genome Institute"/>
            <person name="Mondo S.J."/>
            <person name="Dannebaum R.O."/>
            <person name="Kuo R.C."/>
            <person name="Labutti K."/>
            <person name="Haridas S."/>
            <person name="Kuo A."/>
            <person name="Salamov A."/>
            <person name="Ahrendt S.R."/>
            <person name="Lipzen A."/>
            <person name="Sullivan W."/>
            <person name="Andreopoulos W.B."/>
            <person name="Clum A."/>
            <person name="Lindquist E."/>
            <person name="Daum C."/>
            <person name="Ramamoorthy G.K."/>
            <person name="Gryganskyi A."/>
            <person name="Culley D."/>
            <person name="Magnuson J.K."/>
            <person name="James T.Y."/>
            <person name="O'Malley M.A."/>
            <person name="Stajich J.E."/>
            <person name="Spatafora J.W."/>
            <person name="Visel A."/>
            <person name="Grigoriev I.V."/>
        </authorList>
    </citation>
    <scope>NUCLEOTIDE SEQUENCE [LARGE SCALE GENOMIC DNA]</scope>
    <source>
        <strain evidence="3 4">68-887.2</strain>
    </source>
</reference>
<evidence type="ECO:0000259" key="2">
    <source>
        <dbReference type="Pfam" id="PF12937"/>
    </source>
</evidence>
<evidence type="ECO:0000256" key="1">
    <source>
        <dbReference type="SAM" id="MobiDB-lite"/>
    </source>
</evidence>
<dbReference type="PANTHER" id="PTHR13318">
    <property type="entry name" value="PARTNER OF PAIRED, ISOFORM B-RELATED"/>
    <property type="match status" value="1"/>
</dbReference>
<dbReference type="SUPFAM" id="SSF52047">
    <property type="entry name" value="RNI-like"/>
    <property type="match status" value="1"/>
</dbReference>
<evidence type="ECO:0000313" key="3">
    <source>
        <dbReference type="EMBL" id="ORY29110.1"/>
    </source>
</evidence>
<dbReference type="Gene3D" id="1.20.1280.50">
    <property type="match status" value="1"/>
</dbReference>
<dbReference type="InterPro" id="IPR032675">
    <property type="entry name" value="LRR_dom_sf"/>
</dbReference>
<feature type="domain" description="F-box" evidence="2">
    <location>
        <begin position="386"/>
        <end position="441"/>
    </location>
</feature>
<dbReference type="EMBL" id="MCFC01000027">
    <property type="protein sequence ID" value="ORY29110.1"/>
    <property type="molecule type" value="Genomic_DNA"/>
</dbReference>
<accession>A0A1Y2B3H5</accession>
<feature type="region of interest" description="Disordered" evidence="1">
    <location>
        <begin position="1"/>
        <end position="64"/>
    </location>
</feature>
<dbReference type="InterPro" id="IPR036047">
    <property type="entry name" value="F-box-like_dom_sf"/>
</dbReference>
<feature type="region of interest" description="Disordered" evidence="1">
    <location>
        <begin position="308"/>
        <end position="329"/>
    </location>
</feature>
<feature type="compositionally biased region" description="Basic and acidic residues" evidence="1">
    <location>
        <begin position="200"/>
        <end position="213"/>
    </location>
</feature>
<feature type="region of interest" description="Disordered" evidence="1">
    <location>
        <begin position="235"/>
        <end position="258"/>
    </location>
</feature>
<comment type="caution">
    <text evidence="3">The sequence shown here is derived from an EMBL/GenBank/DDBJ whole genome shotgun (WGS) entry which is preliminary data.</text>
</comment>
<dbReference type="STRING" id="71784.A0A1Y2B3H5"/>
<dbReference type="InterPro" id="IPR001810">
    <property type="entry name" value="F-box_dom"/>
</dbReference>
<dbReference type="Proteomes" id="UP000193986">
    <property type="component" value="Unassembled WGS sequence"/>
</dbReference>
<proteinExistence type="predicted"/>
<dbReference type="SUPFAM" id="SSF81383">
    <property type="entry name" value="F-box domain"/>
    <property type="match status" value="1"/>
</dbReference>
<feature type="compositionally biased region" description="Basic residues" evidence="1">
    <location>
        <begin position="317"/>
        <end position="329"/>
    </location>
</feature>